<keyword evidence="2" id="KW-1185">Reference proteome</keyword>
<feature type="non-terminal residue" evidence="1">
    <location>
        <position position="1"/>
    </location>
</feature>
<comment type="caution">
    <text evidence="1">The sequence shown here is derived from an EMBL/GenBank/DDBJ whole genome shotgun (WGS) entry which is preliminary data.</text>
</comment>
<name>A0A2R6RLU5_9APHY</name>
<dbReference type="Proteomes" id="UP000186601">
    <property type="component" value="Unassembled WGS sequence"/>
</dbReference>
<dbReference type="EMBL" id="MLYV02000225">
    <property type="protein sequence ID" value="PSS31000.1"/>
    <property type="molecule type" value="Genomic_DNA"/>
</dbReference>
<gene>
    <name evidence="1" type="ORF">PHLCEN_2v2462</name>
</gene>
<reference evidence="1 2" key="1">
    <citation type="submission" date="2018-02" db="EMBL/GenBank/DDBJ databases">
        <title>Genome sequence of the basidiomycete white-rot fungus Phlebia centrifuga.</title>
        <authorList>
            <person name="Granchi Z."/>
            <person name="Peng M."/>
            <person name="de Vries R.P."/>
            <person name="Hilden K."/>
            <person name="Makela M.R."/>
            <person name="Grigoriev I."/>
            <person name="Riley R."/>
        </authorList>
    </citation>
    <scope>NUCLEOTIDE SEQUENCE [LARGE SCALE GENOMIC DNA]</scope>
    <source>
        <strain evidence="1 2">FBCC195</strain>
    </source>
</reference>
<dbReference type="AlphaFoldDB" id="A0A2R6RLU5"/>
<accession>A0A2R6RLU5</accession>
<evidence type="ECO:0000313" key="2">
    <source>
        <dbReference type="Proteomes" id="UP000186601"/>
    </source>
</evidence>
<evidence type="ECO:0000313" key="1">
    <source>
        <dbReference type="EMBL" id="PSS31000.1"/>
    </source>
</evidence>
<sequence>QQPVPPGLPINAYNPGWYNQLAEWDQEDLRIAQDFIGGYNASQLSPPIIFGNRDWKAFAVVAYIYEFVLGQGNEGCWYPLVLNENQIYVRL</sequence>
<proteinExistence type="predicted"/>
<organism evidence="1 2">
    <name type="scientific">Hermanssonia centrifuga</name>
    <dbReference type="NCBI Taxonomy" id="98765"/>
    <lineage>
        <taxon>Eukaryota</taxon>
        <taxon>Fungi</taxon>
        <taxon>Dikarya</taxon>
        <taxon>Basidiomycota</taxon>
        <taxon>Agaricomycotina</taxon>
        <taxon>Agaricomycetes</taxon>
        <taxon>Polyporales</taxon>
        <taxon>Meruliaceae</taxon>
        <taxon>Hermanssonia</taxon>
    </lineage>
</organism>
<protein>
    <submittedName>
        <fullName evidence="1">Uncharacterized protein</fullName>
    </submittedName>
</protein>